<dbReference type="AlphaFoldDB" id="A0AAE4BUS4"/>
<dbReference type="EMBL" id="JAVDQD010000006">
    <property type="protein sequence ID" value="MDR6241107.1"/>
    <property type="molecule type" value="Genomic_DNA"/>
</dbReference>
<evidence type="ECO:0000313" key="3">
    <source>
        <dbReference type="Proteomes" id="UP001185092"/>
    </source>
</evidence>
<proteinExistence type="predicted"/>
<dbReference type="RefSeq" id="WP_309941647.1">
    <property type="nucleotide sequence ID" value="NZ_AP025305.1"/>
</dbReference>
<gene>
    <name evidence="2" type="ORF">HNQ88_004183</name>
</gene>
<evidence type="ECO:0000313" key="2">
    <source>
        <dbReference type="EMBL" id="MDR6241107.1"/>
    </source>
</evidence>
<protein>
    <submittedName>
        <fullName evidence="2">CRP-like cAMP-binding protein</fullName>
    </submittedName>
</protein>
<reference evidence="2" key="1">
    <citation type="submission" date="2023-07" db="EMBL/GenBank/DDBJ databases">
        <title>Genomic Encyclopedia of Type Strains, Phase IV (KMG-IV): sequencing the most valuable type-strain genomes for metagenomic binning, comparative biology and taxonomic classification.</title>
        <authorList>
            <person name="Goeker M."/>
        </authorList>
    </citation>
    <scope>NUCLEOTIDE SEQUENCE</scope>
    <source>
        <strain evidence="2">DSM 26174</strain>
    </source>
</reference>
<dbReference type="Pfam" id="PF00027">
    <property type="entry name" value="cNMP_binding"/>
    <property type="match status" value="1"/>
</dbReference>
<feature type="domain" description="Cyclic nucleotide-binding" evidence="1">
    <location>
        <begin position="32"/>
        <end position="116"/>
    </location>
</feature>
<name>A0AAE4BUS4_9BACT</name>
<accession>A0AAE4BUS4</accession>
<dbReference type="CDD" id="cd00038">
    <property type="entry name" value="CAP_ED"/>
    <property type="match status" value="1"/>
</dbReference>
<keyword evidence="3" id="KW-1185">Reference proteome</keyword>
<sequence>MDELNQIKRVLDSMIRISENEMTDFLKYCFIKQFKKKEFLSASHSMVDEIFFIKQGLIRFFLIDQNGTEHTTYFAMENQFICDYSSFIRKAPSIYSLEALENTEVVVLPRESIEWAYNNMAEGNKMGRLISEFYFIQQDNQIRDQYIRTPKELYDSITTVFPDIHNRVPQHMIASYLGITSVHLSRLKKAEYSKS</sequence>
<dbReference type="Proteomes" id="UP001185092">
    <property type="component" value="Unassembled WGS sequence"/>
</dbReference>
<dbReference type="SUPFAM" id="SSF51206">
    <property type="entry name" value="cAMP-binding domain-like"/>
    <property type="match status" value="1"/>
</dbReference>
<comment type="caution">
    <text evidence="2">The sequence shown here is derived from an EMBL/GenBank/DDBJ whole genome shotgun (WGS) entry which is preliminary data.</text>
</comment>
<dbReference type="InterPro" id="IPR018490">
    <property type="entry name" value="cNMP-bd_dom_sf"/>
</dbReference>
<dbReference type="Gene3D" id="2.60.120.10">
    <property type="entry name" value="Jelly Rolls"/>
    <property type="match status" value="1"/>
</dbReference>
<organism evidence="2 3">
    <name type="scientific">Aureibacter tunicatorum</name>
    <dbReference type="NCBI Taxonomy" id="866807"/>
    <lineage>
        <taxon>Bacteria</taxon>
        <taxon>Pseudomonadati</taxon>
        <taxon>Bacteroidota</taxon>
        <taxon>Cytophagia</taxon>
        <taxon>Cytophagales</taxon>
        <taxon>Persicobacteraceae</taxon>
        <taxon>Aureibacter</taxon>
    </lineage>
</organism>
<evidence type="ECO:0000259" key="1">
    <source>
        <dbReference type="Pfam" id="PF00027"/>
    </source>
</evidence>
<dbReference type="InterPro" id="IPR014710">
    <property type="entry name" value="RmlC-like_jellyroll"/>
</dbReference>
<dbReference type="InterPro" id="IPR000595">
    <property type="entry name" value="cNMP-bd_dom"/>
</dbReference>